<sequence length="289" mass="31397">MDTEVVEASHHDHPYLFADGSASSALWRTPNSRLSSATRQQQRQPIARQGWERHPYGSRPTAVLSITREEGEEPPPPAAARQPCAAYHATLLRLLQGDGGASEGQRDEADLGAARGWPCPRDDDADRAWRPTDRACYTQGIRAAHRAAYRRPLRSAAATGREPQQRDTDGTPADTASLVEAEEAKLRRLKQQVAKRAADRAGGPRCQNVASGPFFRAPAGDQHPSTQGCIAPTTGSVADGATGQLPVAAYDADSGRAALVPRRDSPPEAGEWRLLCPRLTLHRRWSRII</sequence>
<dbReference type="AlphaFoldDB" id="S9TB68"/>
<feature type="region of interest" description="Disordered" evidence="1">
    <location>
        <begin position="31"/>
        <end position="58"/>
    </location>
</feature>
<protein>
    <submittedName>
        <fullName evidence="2">Uncharacterized protein</fullName>
    </submittedName>
</protein>
<name>S9TB68_9TRYP</name>
<reference evidence="2 3" key="1">
    <citation type="journal article" date="2013" name="PLoS ONE">
        <title>Predicting the Proteins of Angomonas deanei, Strigomonas culicis and Their Respective Endosymbionts Reveals New Aspects of the Trypanosomatidae Family.</title>
        <authorList>
            <person name="Motta M.C."/>
            <person name="Martins A.C."/>
            <person name="de Souza S.S."/>
            <person name="Catta-Preta C.M."/>
            <person name="Silva R."/>
            <person name="Klein C.C."/>
            <person name="de Almeida L.G."/>
            <person name="de Lima Cunha O."/>
            <person name="Ciapina L.P."/>
            <person name="Brocchi M."/>
            <person name="Colabardini A.C."/>
            <person name="de Araujo Lima B."/>
            <person name="Machado C.R."/>
            <person name="de Almeida Soares C.M."/>
            <person name="Probst C.M."/>
            <person name="de Menezes C.B."/>
            <person name="Thompson C.E."/>
            <person name="Bartholomeu D.C."/>
            <person name="Gradia D.F."/>
            <person name="Pavoni D.P."/>
            <person name="Grisard E.C."/>
            <person name="Fantinatti-Garboggini F."/>
            <person name="Marchini F.K."/>
            <person name="Rodrigues-Luiz G.F."/>
            <person name="Wagner G."/>
            <person name="Goldman G.H."/>
            <person name="Fietto J.L."/>
            <person name="Elias M.C."/>
            <person name="Goldman M.H."/>
            <person name="Sagot M.F."/>
            <person name="Pereira M."/>
            <person name="Stoco P.H."/>
            <person name="de Mendonca-Neto R.P."/>
            <person name="Teixeira S.M."/>
            <person name="Maciel T.E."/>
            <person name="de Oliveira Mendes T.A."/>
            <person name="Urmenyi T.P."/>
            <person name="de Souza W."/>
            <person name="Schenkman S."/>
            <person name="de Vasconcelos A.T."/>
        </authorList>
    </citation>
    <scope>NUCLEOTIDE SEQUENCE [LARGE SCALE GENOMIC DNA]</scope>
</reference>
<keyword evidence="3" id="KW-1185">Reference proteome</keyword>
<dbReference type="EMBL" id="ATMH01012351">
    <property type="protein sequence ID" value="EPY15242.1"/>
    <property type="molecule type" value="Genomic_DNA"/>
</dbReference>
<accession>S9TB68</accession>
<evidence type="ECO:0000313" key="3">
    <source>
        <dbReference type="Proteomes" id="UP000015354"/>
    </source>
</evidence>
<proteinExistence type="predicted"/>
<evidence type="ECO:0000313" key="2">
    <source>
        <dbReference type="EMBL" id="EPY15242.1"/>
    </source>
</evidence>
<comment type="caution">
    <text evidence="2">The sequence shown here is derived from an EMBL/GenBank/DDBJ whole genome shotgun (WGS) entry which is preliminary data.</text>
</comment>
<organism evidence="2 3">
    <name type="scientific">Strigomonas culicis</name>
    <dbReference type="NCBI Taxonomy" id="28005"/>
    <lineage>
        <taxon>Eukaryota</taxon>
        <taxon>Discoba</taxon>
        <taxon>Euglenozoa</taxon>
        <taxon>Kinetoplastea</taxon>
        <taxon>Metakinetoplastina</taxon>
        <taxon>Trypanosomatida</taxon>
        <taxon>Trypanosomatidae</taxon>
        <taxon>Strigomonadinae</taxon>
        <taxon>Strigomonas</taxon>
    </lineage>
</organism>
<evidence type="ECO:0000256" key="1">
    <source>
        <dbReference type="SAM" id="MobiDB-lite"/>
    </source>
</evidence>
<feature type="region of interest" description="Disordered" evidence="1">
    <location>
        <begin position="150"/>
        <end position="175"/>
    </location>
</feature>
<feature type="compositionally biased region" description="Polar residues" evidence="1">
    <location>
        <begin position="31"/>
        <end position="44"/>
    </location>
</feature>
<dbReference type="Proteomes" id="UP000015354">
    <property type="component" value="Unassembled WGS sequence"/>
</dbReference>
<gene>
    <name evidence="2" type="ORF">STCU_12209</name>
</gene>
<feature type="region of interest" description="Disordered" evidence="1">
    <location>
        <begin position="98"/>
        <end position="118"/>
    </location>
</feature>